<dbReference type="OrthoDB" id="2498029at2759"/>
<dbReference type="PANTHER" id="PTHR22946">
    <property type="entry name" value="DIENELACTONE HYDROLASE DOMAIN-CONTAINING PROTEIN-RELATED"/>
    <property type="match status" value="1"/>
</dbReference>
<dbReference type="InterPro" id="IPR029058">
    <property type="entry name" value="AB_hydrolase_fold"/>
</dbReference>
<evidence type="ECO:0000259" key="3">
    <source>
        <dbReference type="Pfam" id="PF12697"/>
    </source>
</evidence>
<evidence type="ECO:0000313" key="4">
    <source>
        <dbReference type="EMBL" id="CAG8155313.1"/>
    </source>
</evidence>
<comment type="similarity">
    <text evidence="2">Belongs to the AB hydrolase superfamily. FUS2 hydrolase family.</text>
</comment>
<keyword evidence="1" id="KW-0378">Hydrolase</keyword>
<evidence type="ECO:0000256" key="1">
    <source>
        <dbReference type="ARBA" id="ARBA00022801"/>
    </source>
</evidence>
<dbReference type="GO" id="GO:0017000">
    <property type="term" value="P:antibiotic biosynthetic process"/>
    <property type="evidence" value="ECO:0007669"/>
    <property type="project" value="UniProtKB-ARBA"/>
</dbReference>
<evidence type="ECO:0000313" key="5">
    <source>
        <dbReference type="Proteomes" id="UP001153618"/>
    </source>
</evidence>
<dbReference type="InterPro" id="IPR000073">
    <property type="entry name" value="AB_hydrolase_1"/>
</dbReference>
<comment type="caution">
    <text evidence="4">The sequence shown here is derived from an EMBL/GenBank/DDBJ whole genome shotgun (WGS) entry which is preliminary data.</text>
</comment>
<dbReference type="SUPFAM" id="SSF53474">
    <property type="entry name" value="alpha/beta-Hydrolases"/>
    <property type="match status" value="1"/>
</dbReference>
<dbReference type="GO" id="GO:0016788">
    <property type="term" value="F:hydrolase activity, acting on ester bonds"/>
    <property type="evidence" value="ECO:0007669"/>
    <property type="project" value="UniProtKB-ARBA"/>
</dbReference>
<protein>
    <recommendedName>
        <fullName evidence="3">AB hydrolase-1 domain-containing protein</fullName>
    </recommendedName>
</protein>
<evidence type="ECO:0000256" key="2">
    <source>
        <dbReference type="ARBA" id="ARBA00038115"/>
    </source>
</evidence>
<dbReference type="AlphaFoldDB" id="A0A9W4HW61"/>
<dbReference type="Gene3D" id="3.40.50.1820">
    <property type="entry name" value="alpha/beta hydrolase"/>
    <property type="match status" value="1"/>
</dbReference>
<dbReference type="EMBL" id="CAJVOS010000033">
    <property type="protein sequence ID" value="CAG8155313.1"/>
    <property type="molecule type" value="Genomic_DNA"/>
</dbReference>
<dbReference type="GO" id="GO:0072330">
    <property type="term" value="P:monocarboxylic acid biosynthetic process"/>
    <property type="evidence" value="ECO:0007669"/>
    <property type="project" value="UniProtKB-ARBA"/>
</dbReference>
<dbReference type="Pfam" id="PF12697">
    <property type="entry name" value="Abhydrolase_6"/>
    <property type="match status" value="1"/>
</dbReference>
<accession>A0A9W4HW61</accession>
<organism evidence="4 5">
    <name type="scientific">Penicillium olsonii</name>
    <dbReference type="NCBI Taxonomy" id="99116"/>
    <lineage>
        <taxon>Eukaryota</taxon>
        <taxon>Fungi</taxon>
        <taxon>Dikarya</taxon>
        <taxon>Ascomycota</taxon>
        <taxon>Pezizomycotina</taxon>
        <taxon>Eurotiomycetes</taxon>
        <taxon>Eurotiomycetidae</taxon>
        <taxon>Eurotiales</taxon>
        <taxon>Aspergillaceae</taxon>
        <taxon>Penicillium</taxon>
    </lineage>
</organism>
<gene>
    <name evidence="4" type="ORF">POLS_LOCUS6194</name>
</gene>
<sequence length="314" mass="34085">MAAPSRINVQIPTSQAPLSSWLYPCTSRSQSAIILAHGLGATKELKLSSYAAEFQKAGYTCIVFDYRCNGETAGQPRALVDWQMQQEDWRSAIAYTRQLDGIDPDCVALFGTSFSGGHVIQLAAEDSRIRAVISQCPFTDGVRSSLTVGLKALPGLIWAGVRDSLFGDTSVNLVGAPGEGKFILQYARVMLTCCLVALMNAPDVLKTFRGLVPEGYAFQEEVPARLVLRLPFLKPGSYASKVQCPIFFAVCGTDSVAPAGPTLSYAKTAPKGVVELYDELGHFEIYYGDAFQKAMCHYVKFLQVNLPTDPARSC</sequence>
<proteinExistence type="inferred from homology"/>
<dbReference type="Proteomes" id="UP001153618">
    <property type="component" value="Unassembled WGS sequence"/>
</dbReference>
<name>A0A9W4HW61_PENOL</name>
<reference evidence="4" key="1">
    <citation type="submission" date="2021-07" db="EMBL/GenBank/DDBJ databases">
        <authorList>
            <person name="Branca A.L. A."/>
        </authorList>
    </citation>
    <scope>NUCLEOTIDE SEQUENCE</scope>
</reference>
<dbReference type="InterPro" id="IPR050261">
    <property type="entry name" value="FrsA_esterase"/>
</dbReference>
<keyword evidence="5" id="KW-1185">Reference proteome</keyword>
<feature type="domain" description="AB hydrolase-1" evidence="3">
    <location>
        <begin position="33"/>
        <end position="283"/>
    </location>
</feature>
<dbReference type="PANTHER" id="PTHR22946:SF9">
    <property type="entry name" value="POLYKETIDE TRANSFERASE AF380"/>
    <property type="match status" value="1"/>
</dbReference>